<dbReference type="PANTHER" id="PTHR31123">
    <property type="entry name" value="ACCUMULATION OF DYADS PROTEIN 2-RELATED"/>
    <property type="match status" value="1"/>
</dbReference>
<keyword evidence="5 6" id="KW-0472">Membrane</keyword>
<keyword evidence="8" id="KW-1185">Reference proteome</keyword>
<protein>
    <recommendedName>
        <fullName evidence="9">GPR1/FUN34/YaaH-class plasma membrane protein</fullName>
    </recommendedName>
</protein>
<evidence type="ECO:0000256" key="2">
    <source>
        <dbReference type="ARBA" id="ARBA00005587"/>
    </source>
</evidence>
<keyword evidence="3 6" id="KW-0812">Transmembrane</keyword>
<dbReference type="InterPro" id="IPR000791">
    <property type="entry name" value="Gpr1/Fun34/SatP-like"/>
</dbReference>
<evidence type="ECO:0008006" key="9">
    <source>
        <dbReference type="Google" id="ProtNLM"/>
    </source>
</evidence>
<dbReference type="GO" id="GO:0005886">
    <property type="term" value="C:plasma membrane"/>
    <property type="evidence" value="ECO:0007669"/>
    <property type="project" value="TreeGrafter"/>
</dbReference>
<organism evidence="7 8">
    <name type="scientific">Lithohypha guttulata</name>
    <dbReference type="NCBI Taxonomy" id="1690604"/>
    <lineage>
        <taxon>Eukaryota</taxon>
        <taxon>Fungi</taxon>
        <taxon>Dikarya</taxon>
        <taxon>Ascomycota</taxon>
        <taxon>Pezizomycotina</taxon>
        <taxon>Eurotiomycetes</taxon>
        <taxon>Chaetothyriomycetidae</taxon>
        <taxon>Chaetothyriales</taxon>
        <taxon>Trichomeriaceae</taxon>
        <taxon>Lithohypha</taxon>
    </lineage>
</organism>
<dbReference type="Proteomes" id="UP001309876">
    <property type="component" value="Unassembled WGS sequence"/>
</dbReference>
<accession>A0AAN7STU3</accession>
<dbReference type="Pfam" id="PF01184">
    <property type="entry name" value="Gpr1_Fun34_YaaH"/>
    <property type="match status" value="1"/>
</dbReference>
<dbReference type="InterPro" id="IPR051633">
    <property type="entry name" value="AceTr"/>
</dbReference>
<sequence length="285" mass="30630">MAATNGHVPMTKTENDYENNSLSRQVTVQLSSEQYERLFFQPTAAKGDLSKRLGNPTLLGLLGFLVPFSSTMFCLCGFQGANTTSLVSLTGIWYFYGGMCMVLAGLAEFILGNTFPFVVFTVYGVHWVQGAYTQDPFHPLVVAYGASPENALNLEYNAGIGLYYVVMVLVSFVFFLGSLRTNVPFVIIFGCLLFLFGLFAAGQFTVGQNPTAEGLAYAAYLFKIAGGFGMVCVIMGWYLAIITACASTGVPCPLPVFDLSTKVFRGSKAAANEHAGSVRASDVAA</sequence>
<comment type="caution">
    <text evidence="7">The sequence shown here is derived from an EMBL/GenBank/DDBJ whole genome shotgun (WGS) entry which is preliminary data.</text>
</comment>
<evidence type="ECO:0000256" key="4">
    <source>
        <dbReference type="ARBA" id="ARBA00022989"/>
    </source>
</evidence>
<reference evidence="7 8" key="1">
    <citation type="submission" date="2023-08" db="EMBL/GenBank/DDBJ databases">
        <title>Black Yeasts Isolated from many extreme environments.</title>
        <authorList>
            <person name="Coleine C."/>
            <person name="Stajich J.E."/>
            <person name="Selbmann L."/>
        </authorList>
    </citation>
    <scope>NUCLEOTIDE SEQUENCE [LARGE SCALE GENOMIC DNA]</scope>
    <source>
        <strain evidence="7 8">CCFEE 5910</strain>
    </source>
</reference>
<gene>
    <name evidence="7" type="ORF">LTR05_008032</name>
</gene>
<evidence type="ECO:0000256" key="1">
    <source>
        <dbReference type="ARBA" id="ARBA00004141"/>
    </source>
</evidence>
<evidence type="ECO:0000256" key="3">
    <source>
        <dbReference type="ARBA" id="ARBA00022692"/>
    </source>
</evidence>
<comment type="subcellular location">
    <subcellularLocation>
        <location evidence="1">Membrane</location>
        <topology evidence="1">Multi-pass membrane protein</topology>
    </subcellularLocation>
</comment>
<name>A0AAN7STU3_9EURO</name>
<dbReference type="EMBL" id="JAVRRJ010000010">
    <property type="protein sequence ID" value="KAK5081238.1"/>
    <property type="molecule type" value="Genomic_DNA"/>
</dbReference>
<proteinExistence type="inferred from homology"/>
<feature type="transmembrane region" description="Helical" evidence="6">
    <location>
        <begin position="58"/>
        <end position="81"/>
    </location>
</feature>
<dbReference type="AlphaFoldDB" id="A0AAN7STU3"/>
<feature type="transmembrane region" description="Helical" evidence="6">
    <location>
        <begin position="160"/>
        <end position="179"/>
    </location>
</feature>
<comment type="similarity">
    <text evidence="2">Belongs to the acetate uptake transporter (AceTr) (TC 2.A.96) family.</text>
</comment>
<evidence type="ECO:0000313" key="8">
    <source>
        <dbReference type="Proteomes" id="UP001309876"/>
    </source>
</evidence>
<feature type="transmembrane region" description="Helical" evidence="6">
    <location>
        <begin position="93"/>
        <end position="111"/>
    </location>
</feature>
<evidence type="ECO:0000256" key="5">
    <source>
        <dbReference type="ARBA" id="ARBA00023136"/>
    </source>
</evidence>
<evidence type="ECO:0000313" key="7">
    <source>
        <dbReference type="EMBL" id="KAK5081238.1"/>
    </source>
</evidence>
<feature type="transmembrane region" description="Helical" evidence="6">
    <location>
        <begin position="218"/>
        <end position="240"/>
    </location>
</feature>
<keyword evidence="4 6" id="KW-1133">Transmembrane helix</keyword>
<dbReference type="GO" id="GO:0015123">
    <property type="term" value="F:acetate transmembrane transporter activity"/>
    <property type="evidence" value="ECO:0007669"/>
    <property type="project" value="TreeGrafter"/>
</dbReference>
<dbReference type="PANTHER" id="PTHR31123:SF4">
    <property type="entry name" value="PROTEIN ALCS"/>
    <property type="match status" value="1"/>
</dbReference>
<evidence type="ECO:0000256" key="6">
    <source>
        <dbReference type="SAM" id="Phobius"/>
    </source>
</evidence>
<feature type="transmembrane region" description="Helical" evidence="6">
    <location>
        <begin position="185"/>
        <end position="206"/>
    </location>
</feature>